<dbReference type="InterPro" id="IPR014729">
    <property type="entry name" value="Rossmann-like_a/b/a_fold"/>
</dbReference>
<dbReference type="GO" id="GO:0004359">
    <property type="term" value="F:glutaminase activity"/>
    <property type="evidence" value="ECO:0007669"/>
    <property type="project" value="InterPro"/>
</dbReference>
<evidence type="ECO:0000256" key="4">
    <source>
        <dbReference type="ARBA" id="ARBA00022840"/>
    </source>
</evidence>
<keyword evidence="2 6" id="KW-0436">Ligase</keyword>
<dbReference type="GO" id="GO:0009435">
    <property type="term" value="P:NAD+ biosynthetic process"/>
    <property type="evidence" value="ECO:0007669"/>
    <property type="project" value="UniProtKB-UniPathway"/>
</dbReference>
<keyword evidence="3 6" id="KW-0547">Nucleotide-binding</keyword>
<dbReference type="EC" id="6.3.1.5" evidence="7"/>
<evidence type="ECO:0000256" key="2">
    <source>
        <dbReference type="ARBA" id="ARBA00022598"/>
    </source>
</evidence>
<keyword evidence="11" id="KW-1185">Reference proteome</keyword>
<dbReference type="Proteomes" id="UP000011519">
    <property type="component" value="Unassembled WGS sequence"/>
</dbReference>
<dbReference type="RefSeq" id="WP_006652731.1">
    <property type="nucleotide sequence ID" value="NZ_AOIM01000018.1"/>
</dbReference>
<evidence type="ECO:0000256" key="5">
    <source>
        <dbReference type="ARBA" id="ARBA00023027"/>
    </source>
</evidence>
<evidence type="ECO:0000256" key="7">
    <source>
        <dbReference type="RuleBase" id="RU003812"/>
    </source>
</evidence>
<dbReference type="Pfam" id="PF02540">
    <property type="entry name" value="NAD_synthase"/>
    <property type="match status" value="2"/>
</dbReference>
<dbReference type="PANTHER" id="PTHR23090:SF9">
    <property type="entry name" value="GLUTAMINE-DEPENDENT NAD(+) SYNTHETASE"/>
    <property type="match status" value="1"/>
</dbReference>
<comment type="caution">
    <text evidence="10">The sequence shown here is derived from an EMBL/GenBank/DDBJ whole genome shotgun (WGS) entry which is preliminary data.</text>
</comment>
<dbReference type="SUPFAM" id="SSF52402">
    <property type="entry name" value="Adenine nucleotide alpha hydrolases-like"/>
    <property type="match status" value="1"/>
</dbReference>
<dbReference type="GO" id="GO:0005524">
    <property type="term" value="F:ATP binding"/>
    <property type="evidence" value="ECO:0007669"/>
    <property type="project" value="UniProtKB-KW"/>
</dbReference>
<evidence type="ECO:0000313" key="10">
    <source>
        <dbReference type="EMBL" id="ELY92586.1"/>
    </source>
</evidence>
<feature type="region of interest" description="Disordered" evidence="8">
    <location>
        <begin position="313"/>
        <end position="333"/>
    </location>
</feature>
<evidence type="ECO:0000256" key="1">
    <source>
        <dbReference type="ARBA" id="ARBA00004790"/>
    </source>
</evidence>
<feature type="domain" description="NAD/GMP synthase" evidence="9">
    <location>
        <begin position="35"/>
        <end position="125"/>
    </location>
</feature>
<dbReference type="AlphaFoldDB" id="M0A2P6"/>
<keyword evidence="5 6" id="KW-0520">NAD</keyword>
<comment type="pathway">
    <text evidence="1">Cofactor biosynthesis; NAD(+) biosynthesis.</text>
</comment>
<dbReference type="UniPathway" id="UPA00253">
    <property type="reaction ID" value="UER00333"/>
</dbReference>
<evidence type="ECO:0000256" key="6">
    <source>
        <dbReference type="RuleBase" id="RU003811"/>
    </source>
</evidence>
<dbReference type="STRING" id="1227493.C483_07554"/>
<feature type="region of interest" description="Disordered" evidence="8">
    <location>
        <begin position="139"/>
        <end position="171"/>
    </location>
</feature>
<dbReference type="PATRIC" id="fig|1227493.4.peg.1497"/>
<dbReference type="GO" id="GO:0008795">
    <property type="term" value="F:NAD+ synthase activity"/>
    <property type="evidence" value="ECO:0007669"/>
    <property type="project" value="UniProtKB-EC"/>
</dbReference>
<dbReference type="OrthoDB" id="39312at2157"/>
<dbReference type="EMBL" id="AOIM01000018">
    <property type="protein sequence ID" value="ELY92586.1"/>
    <property type="molecule type" value="Genomic_DNA"/>
</dbReference>
<dbReference type="NCBIfam" id="TIGR00552">
    <property type="entry name" value="nadE"/>
    <property type="match status" value="1"/>
</dbReference>
<evidence type="ECO:0000256" key="3">
    <source>
        <dbReference type="ARBA" id="ARBA00022741"/>
    </source>
</evidence>
<organism evidence="10 11">
    <name type="scientific">Natrialba hulunbeirensis JCM 10989</name>
    <dbReference type="NCBI Taxonomy" id="1227493"/>
    <lineage>
        <taxon>Archaea</taxon>
        <taxon>Methanobacteriati</taxon>
        <taxon>Methanobacteriota</taxon>
        <taxon>Stenosarchaea group</taxon>
        <taxon>Halobacteria</taxon>
        <taxon>Halobacteriales</taxon>
        <taxon>Natrialbaceae</taxon>
        <taxon>Natrialba</taxon>
    </lineage>
</organism>
<sequence length="333" mass="36419">MCAERSVDRTNVHAETAVPPDPFIATHSHLEAARSRIVDSIQQRVADAGAHGVVVAMSGGLDSTVTATLAVEALGPERVLALALPCHKTEQHDARDARTIAAGLGIEFAEIQLRPLLELFDDTVASVLECRLDGDGDGRRDMVEIEDDDSGRDGESDSTDDNVSSDRPNERNCELGNVVSRLRMSCAYYAANRDQRLVLGTANRSELLLGYFTKYGDGAADTYPIGDLYKTEVRALAQRIGIPRRIISKSPTAGFSADQTDANELGAPYETIDPLLFRLVEQEQSVADAAADLDLDWKTARTIAWLCAETEHKRRRPPTPDVSQFRRVNIDTD</sequence>
<evidence type="ECO:0000259" key="9">
    <source>
        <dbReference type="Pfam" id="PF02540"/>
    </source>
</evidence>
<gene>
    <name evidence="10" type="ORF">C483_07554</name>
</gene>
<dbReference type="PANTHER" id="PTHR23090">
    <property type="entry name" value="NH 3 /GLUTAMINE-DEPENDENT NAD + SYNTHETASE"/>
    <property type="match status" value="1"/>
</dbReference>
<feature type="domain" description="NAD/GMP synthase" evidence="9">
    <location>
        <begin position="169"/>
        <end position="317"/>
    </location>
</feature>
<keyword evidence="4 6" id="KW-0067">ATP-binding</keyword>
<reference evidence="10 11" key="1">
    <citation type="journal article" date="2014" name="PLoS Genet.">
        <title>Phylogenetically driven sequencing of extremely halophilic archaea reveals strategies for static and dynamic osmo-response.</title>
        <authorList>
            <person name="Becker E.A."/>
            <person name="Seitzer P.M."/>
            <person name="Tritt A."/>
            <person name="Larsen D."/>
            <person name="Krusor M."/>
            <person name="Yao A.I."/>
            <person name="Wu D."/>
            <person name="Madern D."/>
            <person name="Eisen J.A."/>
            <person name="Darling A.E."/>
            <person name="Facciotti M.T."/>
        </authorList>
    </citation>
    <scope>NUCLEOTIDE SEQUENCE [LARGE SCALE GENOMIC DNA]</scope>
    <source>
        <strain evidence="10 11">JCM 10989</strain>
    </source>
</reference>
<dbReference type="GO" id="GO:0003952">
    <property type="term" value="F:NAD+ synthase (glutamine-hydrolyzing) activity"/>
    <property type="evidence" value="ECO:0007669"/>
    <property type="project" value="InterPro"/>
</dbReference>
<dbReference type="GO" id="GO:0005737">
    <property type="term" value="C:cytoplasm"/>
    <property type="evidence" value="ECO:0007669"/>
    <property type="project" value="InterPro"/>
</dbReference>
<proteinExistence type="inferred from homology"/>
<comment type="catalytic activity">
    <reaction evidence="7">
        <text>deamido-NAD(+) + NH4(+) + ATP = AMP + diphosphate + NAD(+) + H(+)</text>
        <dbReference type="Rhea" id="RHEA:21188"/>
        <dbReference type="ChEBI" id="CHEBI:15378"/>
        <dbReference type="ChEBI" id="CHEBI:28938"/>
        <dbReference type="ChEBI" id="CHEBI:30616"/>
        <dbReference type="ChEBI" id="CHEBI:33019"/>
        <dbReference type="ChEBI" id="CHEBI:57540"/>
        <dbReference type="ChEBI" id="CHEBI:58437"/>
        <dbReference type="ChEBI" id="CHEBI:456215"/>
        <dbReference type="EC" id="6.3.1.5"/>
    </reaction>
</comment>
<accession>M0A2P6</accession>
<name>M0A2P6_9EURY</name>
<dbReference type="CDD" id="cd00553">
    <property type="entry name" value="NAD_synthase"/>
    <property type="match status" value="1"/>
</dbReference>
<evidence type="ECO:0000256" key="8">
    <source>
        <dbReference type="SAM" id="MobiDB-lite"/>
    </source>
</evidence>
<comment type="similarity">
    <text evidence="6">Belongs to the NAD synthetase family.</text>
</comment>
<dbReference type="InterPro" id="IPR022310">
    <property type="entry name" value="NAD/GMP_synthase"/>
</dbReference>
<protein>
    <recommendedName>
        <fullName evidence="7">NH(3)-dependent NAD(+) synthetase</fullName>
        <ecNumber evidence="7">6.3.1.5</ecNumber>
    </recommendedName>
</protein>
<dbReference type="Gene3D" id="3.40.50.620">
    <property type="entry name" value="HUPs"/>
    <property type="match status" value="1"/>
</dbReference>
<feature type="compositionally biased region" description="Acidic residues" evidence="8">
    <location>
        <begin position="144"/>
        <end position="160"/>
    </location>
</feature>
<evidence type="ECO:0000313" key="11">
    <source>
        <dbReference type="Proteomes" id="UP000011519"/>
    </source>
</evidence>
<dbReference type="InterPro" id="IPR003694">
    <property type="entry name" value="NAD_synthase"/>
</dbReference>